<dbReference type="AlphaFoldDB" id="A0A239CTF6"/>
<dbReference type="Proteomes" id="UP000198356">
    <property type="component" value="Unassembled WGS sequence"/>
</dbReference>
<evidence type="ECO:0000313" key="3">
    <source>
        <dbReference type="Proteomes" id="UP000198356"/>
    </source>
</evidence>
<dbReference type="InterPro" id="IPR011250">
    <property type="entry name" value="OMP/PagP_B-barrel"/>
</dbReference>
<organism evidence="2 3">
    <name type="scientific">Granulicella rosea</name>
    <dbReference type="NCBI Taxonomy" id="474952"/>
    <lineage>
        <taxon>Bacteria</taxon>
        <taxon>Pseudomonadati</taxon>
        <taxon>Acidobacteriota</taxon>
        <taxon>Terriglobia</taxon>
        <taxon>Terriglobales</taxon>
        <taxon>Acidobacteriaceae</taxon>
        <taxon>Granulicella</taxon>
    </lineage>
</organism>
<name>A0A239CTF6_9BACT</name>
<dbReference type="Gene3D" id="2.40.160.20">
    <property type="match status" value="1"/>
</dbReference>
<keyword evidence="1" id="KW-0732">Signal</keyword>
<reference evidence="2 3" key="1">
    <citation type="submission" date="2017-06" db="EMBL/GenBank/DDBJ databases">
        <authorList>
            <person name="Kim H.J."/>
            <person name="Triplett B.A."/>
        </authorList>
    </citation>
    <scope>NUCLEOTIDE SEQUENCE [LARGE SCALE GENOMIC DNA]</scope>
    <source>
        <strain evidence="2 3">DSM 18704</strain>
    </source>
</reference>
<evidence type="ECO:0000313" key="2">
    <source>
        <dbReference type="EMBL" id="SNS22931.1"/>
    </source>
</evidence>
<keyword evidence="3" id="KW-1185">Reference proteome</keyword>
<feature type="signal peptide" evidence="1">
    <location>
        <begin position="1"/>
        <end position="31"/>
    </location>
</feature>
<dbReference type="RefSeq" id="WP_142988134.1">
    <property type="nucleotide sequence ID" value="NZ_FZOU01000001.1"/>
</dbReference>
<accession>A0A239CTF6</accession>
<gene>
    <name evidence="2" type="ORF">SAMN05421770_10181</name>
</gene>
<proteinExistence type="predicted"/>
<dbReference type="SUPFAM" id="SSF56925">
    <property type="entry name" value="OMPA-like"/>
    <property type="match status" value="1"/>
</dbReference>
<dbReference type="EMBL" id="FZOU01000001">
    <property type="protein sequence ID" value="SNS22931.1"/>
    <property type="molecule type" value="Genomic_DNA"/>
</dbReference>
<protein>
    <submittedName>
        <fullName evidence="2">Opacity protein</fullName>
    </submittedName>
</protein>
<feature type="chain" id="PRO_5013394317" evidence="1">
    <location>
        <begin position="32"/>
        <end position="237"/>
    </location>
</feature>
<evidence type="ECO:0000256" key="1">
    <source>
        <dbReference type="SAM" id="SignalP"/>
    </source>
</evidence>
<sequence length="237" mass="25965">MISVSKKILSVAAKSMAAASLILVAAAPAEAQRQHHPQRETNANRKARIARTIDETYGHRWEAAGGGGYLRFRSGQYLQKNNEVSFFGTARYSLSPNLGILGEVSGYFGNAKIGTNPYLNQFGKPFNPQISQYTFTAGPSYHVLKREKYAVTPYVTGGVAMGKFDSGSHGFTSSDLGLWQDGWGHGVVTAGVNLDYNFYPNFALRVTPKFVGTLFDNTVQTNRGFDLGLVYRFGKTK</sequence>
<dbReference type="OrthoDB" id="115219at2"/>